<comment type="caution">
    <text evidence="1">The sequence shown here is derived from an EMBL/GenBank/DDBJ whole genome shotgun (WGS) entry which is preliminary data.</text>
</comment>
<dbReference type="Proteomes" id="UP000619512">
    <property type="component" value="Unassembled WGS sequence"/>
</dbReference>
<dbReference type="PIRSF" id="PIRSF029287">
    <property type="entry name" value="UCP029287"/>
    <property type="match status" value="1"/>
</dbReference>
<dbReference type="Gene3D" id="3.40.1730.10">
    <property type="entry name" value="pa0076 domain"/>
    <property type="match status" value="1"/>
</dbReference>
<evidence type="ECO:0000313" key="2">
    <source>
        <dbReference type="Proteomes" id="UP000619512"/>
    </source>
</evidence>
<dbReference type="InterPro" id="IPR017748">
    <property type="entry name" value="TagF"/>
</dbReference>
<gene>
    <name evidence="1" type="ORF">GCM10007388_45890</name>
</gene>
<reference evidence="1" key="2">
    <citation type="submission" date="2022-12" db="EMBL/GenBank/DDBJ databases">
        <authorList>
            <person name="Sun Q."/>
            <person name="Kim S."/>
        </authorList>
    </citation>
    <scope>NUCLEOTIDE SEQUENCE</scope>
    <source>
        <strain evidence="1">KCTC 12344</strain>
    </source>
</reference>
<organism evidence="1 2">
    <name type="scientific">Pseudoduganella plicata</name>
    <dbReference type="NCBI Taxonomy" id="321984"/>
    <lineage>
        <taxon>Bacteria</taxon>
        <taxon>Pseudomonadati</taxon>
        <taxon>Pseudomonadota</taxon>
        <taxon>Betaproteobacteria</taxon>
        <taxon>Burkholderiales</taxon>
        <taxon>Oxalobacteraceae</taxon>
        <taxon>Telluria group</taxon>
        <taxon>Pseudoduganella</taxon>
    </lineage>
</organism>
<sequence length="233" mass="23964">MSDGDDGAPGFFGKVMTHGDFVARRLPAGPQAMWDAWLQTALQGSRQGLGRAWMETYLTSPVWRFALAGGVVDGGAWAGVLMPSVDRVGRHFPLTVLGPIADGPALAEWLASGQGWYERVEALALSSLDEGFSLEAFDAALLALAPALDGLSAAAGAHGAAGYWLQLGSLDELAAALPQLLGAALHGHSLWWTDGSEAVQPCALLCRGLPAPAAFAEMLGGAPVSPGSVPAPP</sequence>
<dbReference type="AlphaFoldDB" id="A0AA87YHG0"/>
<evidence type="ECO:0000313" key="1">
    <source>
        <dbReference type="EMBL" id="GGZ07096.1"/>
    </source>
</evidence>
<reference evidence="1" key="1">
    <citation type="journal article" date="2014" name="Int. J. Syst. Evol. Microbiol.">
        <title>Complete genome sequence of Corynebacterium casei LMG S-19264T (=DSM 44701T), isolated from a smear-ripened cheese.</title>
        <authorList>
            <consortium name="US DOE Joint Genome Institute (JGI-PGF)"/>
            <person name="Walter F."/>
            <person name="Albersmeier A."/>
            <person name="Kalinowski J."/>
            <person name="Ruckert C."/>
        </authorList>
    </citation>
    <scope>NUCLEOTIDE SEQUENCE</scope>
    <source>
        <strain evidence="1">KCTC 12344</strain>
    </source>
</reference>
<proteinExistence type="predicted"/>
<dbReference type="InterPro" id="IPR038225">
    <property type="entry name" value="TagF_sf"/>
</dbReference>
<dbReference type="NCBIfam" id="TIGR03373">
    <property type="entry name" value="VI_minor_4"/>
    <property type="match status" value="1"/>
</dbReference>
<dbReference type="RefSeq" id="WP_206076723.1">
    <property type="nucleotide sequence ID" value="NZ_BMWW01000010.1"/>
</dbReference>
<dbReference type="EMBL" id="BMWW01000010">
    <property type="protein sequence ID" value="GGZ07096.1"/>
    <property type="molecule type" value="Genomic_DNA"/>
</dbReference>
<name>A0AA87YHG0_9BURK</name>
<protein>
    <submittedName>
        <fullName evidence="1">Type VI secretion-associated protein</fullName>
    </submittedName>
</protein>
<dbReference type="Pfam" id="PF09867">
    <property type="entry name" value="TagF_N"/>
    <property type="match status" value="1"/>
</dbReference>
<accession>A0AA87YHG0</accession>